<name>A0A449ACF4_9BACT</name>
<keyword evidence="1" id="KW-0732">Signal</keyword>
<evidence type="ECO:0000313" key="2">
    <source>
        <dbReference type="EMBL" id="VEU62573.1"/>
    </source>
</evidence>
<evidence type="ECO:0008006" key="4">
    <source>
        <dbReference type="Google" id="ProtNLM"/>
    </source>
</evidence>
<dbReference type="EMBL" id="LR214972">
    <property type="protein sequence ID" value="VEU62573.1"/>
    <property type="molecule type" value="Genomic_DNA"/>
</dbReference>
<dbReference type="PROSITE" id="PS51257">
    <property type="entry name" value="PROKAR_LIPOPROTEIN"/>
    <property type="match status" value="1"/>
</dbReference>
<accession>A0A449ACF4</accession>
<dbReference type="RefSeq" id="WP_223213743.1">
    <property type="nucleotide sequence ID" value="NZ_LR214972.1"/>
</dbReference>
<reference evidence="2 3" key="1">
    <citation type="submission" date="2019-01" db="EMBL/GenBank/DDBJ databases">
        <authorList>
            <consortium name="Pathogen Informatics"/>
        </authorList>
    </citation>
    <scope>NUCLEOTIDE SEQUENCE [LARGE SCALE GENOMIC DNA]</scope>
    <source>
        <strain evidence="2 3">NCTC10118</strain>
    </source>
</reference>
<dbReference type="NCBIfam" id="TIGR04313">
    <property type="entry name" value="aro_clust_Mycop"/>
    <property type="match status" value="1"/>
</dbReference>
<dbReference type="Proteomes" id="UP000289952">
    <property type="component" value="Chromosome"/>
</dbReference>
<feature type="signal peptide" evidence="1">
    <location>
        <begin position="1"/>
        <end position="26"/>
    </location>
</feature>
<sequence>MFKKLRKYFALIPIMFALTLFISSCAANNESKNFQTLESIKITSQSQVDQNWDNFIKRNYIQTILKSIYKNNTNKQDEYIQSQKNLGQAYFQELKTKIRYSNNIIYPYFNKEEEKFQSNQAHYAALSGNNAIVDLYTKNWLFFLYHLDKFVFLQYTELQASDETSNDLIDEIETNNLIYDAFYSPADNQIIDFVVQKYYSEEIINPETNQIQKPYEIRIYLLTKDGRIMHFDISGDEANNSISRTSPPSLHSYLYSYPKLILSKDKLHDFDLKKYVEVAAEWDDENYSFSDINKTLFADEYGTKEFRYILISIKG</sequence>
<evidence type="ECO:0000313" key="3">
    <source>
        <dbReference type="Proteomes" id="UP000289952"/>
    </source>
</evidence>
<organism evidence="2 3">
    <name type="scientific">Mycoplasmopsis bovirhinis</name>
    <dbReference type="NCBI Taxonomy" id="29553"/>
    <lineage>
        <taxon>Bacteria</taxon>
        <taxon>Bacillati</taxon>
        <taxon>Mycoplasmatota</taxon>
        <taxon>Mycoplasmoidales</taxon>
        <taxon>Metamycoplasmataceae</taxon>
        <taxon>Mycoplasmopsis</taxon>
    </lineage>
</organism>
<keyword evidence="3" id="KW-1185">Reference proteome</keyword>
<feature type="chain" id="PRO_5019130385" description="Lipoprotein" evidence="1">
    <location>
        <begin position="27"/>
        <end position="315"/>
    </location>
</feature>
<protein>
    <recommendedName>
        <fullName evidence="4">Lipoprotein</fullName>
    </recommendedName>
</protein>
<evidence type="ECO:0000256" key="1">
    <source>
        <dbReference type="SAM" id="SignalP"/>
    </source>
</evidence>
<gene>
    <name evidence="2" type="ORF">NCTC10118_00059</name>
</gene>
<dbReference type="InterPro" id="IPR027593">
    <property type="entry name" value="Aro_clust"/>
</dbReference>
<dbReference type="AlphaFoldDB" id="A0A449ACF4"/>
<proteinExistence type="predicted"/>